<evidence type="ECO:0000313" key="2">
    <source>
        <dbReference type="Proteomes" id="UP000499080"/>
    </source>
</evidence>
<organism evidence="1 2">
    <name type="scientific">Araneus ventricosus</name>
    <name type="common">Orbweaver spider</name>
    <name type="synonym">Epeira ventricosa</name>
    <dbReference type="NCBI Taxonomy" id="182803"/>
    <lineage>
        <taxon>Eukaryota</taxon>
        <taxon>Metazoa</taxon>
        <taxon>Ecdysozoa</taxon>
        <taxon>Arthropoda</taxon>
        <taxon>Chelicerata</taxon>
        <taxon>Arachnida</taxon>
        <taxon>Araneae</taxon>
        <taxon>Araneomorphae</taxon>
        <taxon>Entelegynae</taxon>
        <taxon>Araneoidea</taxon>
        <taxon>Araneidae</taxon>
        <taxon>Araneus</taxon>
    </lineage>
</organism>
<evidence type="ECO:0000313" key="1">
    <source>
        <dbReference type="EMBL" id="GBL88884.1"/>
    </source>
</evidence>
<dbReference type="PANTHER" id="PTHR46060:SF1">
    <property type="entry name" value="MARINER MOS1 TRANSPOSASE-LIKE PROTEIN"/>
    <property type="match status" value="1"/>
</dbReference>
<gene>
    <name evidence="1" type="ORF">AVEN_158987_1</name>
</gene>
<name>A0A4Y2BCN2_ARAVE</name>
<dbReference type="PANTHER" id="PTHR46060">
    <property type="entry name" value="MARINER MOS1 TRANSPOSASE-LIKE PROTEIN"/>
    <property type="match status" value="1"/>
</dbReference>
<proteinExistence type="predicted"/>
<dbReference type="Gene3D" id="3.30.420.10">
    <property type="entry name" value="Ribonuclease H-like superfamily/Ribonuclease H"/>
    <property type="match status" value="1"/>
</dbReference>
<dbReference type="GO" id="GO:0003676">
    <property type="term" value="F:nucleic acid binding"/>
    <property type="evidence" value="ECO:0007669"/>
    <property type="project" value="InterPro"/>
</dbReference>
<evidence type="ECO:0008006" key="3">
    <source>
        <dbReference type="Google" id="ProtNLM"/>
    </source>
</evidence>
<comment type="caution">
    <text evidence="1">The sequence shown here is derived from an EMBL/GenBank/DDBJ whole genome shotgun (WGS) entry which is preliminary data.</text>
</comment>
<dbReference type="Proteomes" id="UP000499080">
    <property type="component" value="Unassembled WGS sequence"/>
</dbReference>
<dbReference type="OrthoDB" id="6431520at2759"/>
<keyword evidence="2" id="KW-1185">Reference proteome</keyword>
<reference evidence="1 2" key="1">
    <citation type="journal article" date="2019" name="Sci. Rep.">
        <title>Orb-weaving spider Araneus ventricosus genome elucidates the spidroin gene catalogue.</title>
        <authorList>
            <person name="Kono N."/>
            <person name="Nakamura H."/>
            <person name="Ohtoshi R."/>
            <person name="Moran D.A.P."/>
            <person name="Shinohara A."/>
            <person name="Yoshida Y."/>
            <person name="Fujiwara M."/>
            <person name="Mori M."/>
            <person name="Tomita M."/>
            <person name="Arakawa K."/>
        </authorList>
    </citation>
    <scope>NUCLEOTIDE SEQUENCE [LARGE SCALE GENOMIC DNA]</scope>
</reference>
<dbReference type="EMBL" id="BGPR01000062">
    <property type="protein sequence ID" value="GBL88884.1"/>
    <property type="molecule type" value="Genomic_DNA"/>
</dbReference>
<dbReference type="AlphaFoldDB" id="A0A4Y2BCN2"/>
<dbReference type="InterPro" id="IPR052709">
    <property type="entry name" value="Transposase-MT_Hybrid"/>
</dbReference>
<accession>A0A4Y2BCN2</accession>
<protein>
    <recommendedName>
        <fullName evidence="3">Mariner Mos1 transposase</fullName>
    </recommendedName>
</protein>
<sequence>MLSDDVILLHDNTHIARKTQELLQKFKWEVWSHPPYSPDLAPNLDSKHLYGTSFSSNSDMKTAAENWLSGQGHYFYQSGLNKLALRSDKCLNRFGAYVEK</sequence>
<dbReference type="InterPro" id="IPR036397">
    <property type="entry name" value="RNaseH_sf"/>
</dbReference>